<organism evidence="4 5">
    <name type="scientific">Marasmius crinis-equi</name>
    <dbReference type="NCBI Taxonomy" id="585013"/>
    <lineage>
        <taxon>Eukaryota</taxon>
        <taxon>Fungi</taxon>
        <taxon>Dikarya</taxon>
        <taxon>Basidiomycota</taxon>
        <taxon>Agaricomycotina</taxon>
        <taxon>Agaricomycetes</taxon>
        <taxon>Agaricomycetidae</taxon>
        <taxon>Agaricales</taxon>
        <taxon>Marasmiineae</taxon>
        <taxon>Marasmiaceae</taxon>
        <taxon>Marasmius</taxon>
    </lineage>
</organism>
<keyword evidence="2" id="KW-0812">Transmembrane</keyword>
<evidence type="ECO:0000313" key="5">
    <source>
        <dbReference type="Proteomes" id="UP001465976"/>
    </source>
</evidence>
<keyword evidence="2" id="KW-0472">Membrane</keyword>
<keyword evidence="2" id="KW-1133">Transmembrane helix</keyword>
<feature type="transmembrane region" description="Helical" evidence="2">
    <location>
        <begin position="387"/>
        <end position="407"/>
    </location>
</feature>
<evidence type="ECO:0000313" key="4">
    <source>
        <dbReference type="EMBL" id="KAL0569916.1"/>
    </source>
</evidence>
<dbReference type="PANTHER" id="PTHR38044:SF1">
    <property type="entry name" value="BOUQUET FORMATION PROTEIN 4"/>
    <property type="match status" value="1"/>
</dbReference>
<gene>
    <name evidence="4" type="ORF">V5O48_012047</name>
</gene>
<protein>
    <recommendedName>
        <fullName evidence="3">HTH APSES-type domain-containing protein</fullName>
    </recommendedName>
</protein>
<dbReference type="PANTHER" id="PTHR38044">
    <property type="entry name" value="BOUQUET FORMATION PROTEIN 4"/>
    <property type="match status" value="1"/>
</dbReference>
<evidence type="ECO:0000259" key="3">
    <source>
        <dbReference type="PROSITE" id="PS51299"/>
    </source>
</evidence>
<dbReference type="EMBL" id="JBAHYK010001028">
    <property type="protein sequence ID" value="KAL0569916.1"/>
    <property type="molecule type" value="Genomic_DNA"/>
</dbReference>
<dbReference type="PROSITE" id="PS51299">
    <property type="entry name" value="HTH_APSES"/>
    <property type="match status" value="1"/>
</dbReference>
<comment type="caution">
    <text evidence="4">The sequence shown here is derived from an EMBL/GenBank/DDBJ whole genome shotgun (WGS) entry which is preliminary data.</text>
</comment>
<feature type="compositionally biased region" description="Basic and acidic residues" evidence="1">
    <location>
        <begin position="338"/>
        <end position="353"/>
    </location>
</feature>
<reference evidence="4 5" key="1">
    <citation type="submission" date="2024-02" db="EMBL/GenBank/DDBJ databases">
        <title>A draft genome for the cacao thread blight pathogen Marasmius crinis-equi.</title>
        <authorList>
            <person name="Cohen S.P."/>
            <person name="Baruah I.K."/>
            <person name="Amoako-Attah I."/>
            <person name="Bukari Y."/>
            <person name="Meinhardt L.W."/>
            <person name="Bailey B.A."/>
        </authorList>
    </citation>
    <scope>NUCLEOTIDE SEQUENCE [LARGE SCALE GENOMIC DNA]</scope>
    <source>
        <strain evidence="4 5">GH-76</strain>
    </source>
</reference>
<dbReference type="InterPro" id="IPR003163">
    <property type="entry name" value="Tscrpt_reg_HTH_APSES-type"/>
</dbReference>
<feature type="region of interest" description="Disordered" evidence="1">
    <location>
        <begin position="147"/>
        <end position="307"/>
    </location>
</feature>
<accession>A0ABR3F4H2</accession>
<dbReference type="Proteomes" id="UP001465976">
    <property type="component" value="Unassembled WGS sequence"/>
</dbReference>
<feature type="region of interest" description="Disordered" evidence="1">
    <location>
        <begin position="328"/>
        <end position="353"/>
    </location>
</feature>
<sequence>MPQSQRPPLPVRHANKHIQTMLQSGALPPVKYQVLNCQGNDILVGRLKVETPTPTGHAFILRRYDTNAISLTTMFRAAFPNASDQDEKDEVQYVKDSFDLTGNNGSSKDTGITRLAGTWVSPDVALQLGKAYMLGDIIVNVVQAQPDPNTSYRRSGKGQMTPKASITNVVAPSKEVVETGPTTTKSAAASPEQKPTKRRREASPVPEPSPVKIKASASMDEKPAPRRSTRTKSPPPKAAPSTSMMAVVNKTTASPTKTPSKRATRRPVKQEEPVPVTPGGSDETAYEDREDETQAVEDVAGSELREQDIAEQKDLIADLKRKRDAALKDEDAEMDGTDALKSKRAREEEGEQKHRFNFKEPEVGERAIATNRRVLGRLLEEPRRRSLAWGVAAFVFGAGAVTFLPNFL</sequence>
<feature type="compositionally biased region" description="Acidic residues" evidence="1">
    <location>
        <begin position="284"/>
        <end position="295"/>
    </location>
</feature>
<evidence type="ECO:0000256" key="1">
    <source>
        <dbReference type="SAM" id="MobiDB-lite"/>
    </source>
</evidence>
<dbReference type="InterPro" id="IPR037548">
    <property type="entry name" value="Bqt4"/>
</dbReference>
<feature type="compositionally biased region" description="Low complexity" evidence="1">
    <location>
        <begin position="239"/>
        <end position="258"/>
    </location>
</feature>
<name>A0ABR3F4H2_9AGAR</name>
<evidence type="ECO:0000256" key="2">
    <source>
        <dbReference type="SAM" id="Phobius"/>
    </source>
</evidence>
<dbReference type="InterPro" id="IPR036887">
    <property type="entry name" value="HTH_APSES_sf"/>
</dbReference>
<dbReference type="SUPFAM" id="SSF54616">
    <property type="entry name" value="DNA-binding domain of Mlu1-box binding protein MBP1"/>
    <property type="match status" value="1"/>
</dbReference>
<proteinExistence type="predicted"/>
<feature type="domain" description="HTH APSES-type" evidence="3">
    <location>
        <begin position="38"/>
        <end position="153"/>
    </location>
</feature>
<keyword evidence="5" id="KW-1185">Reference proteome</keyword>